<sequence>MTPLNERMIEALSVAIVGMGTVFLSLWVIGEVFAVLMWWFRQKAPPSAAESAPATKKSRDRESQRLVAVIAAAATVAAGRRVAVHRVTYIAPDTVSGWAEAGRSRIQSSHSLRRGY</sequence>
<feature type="transmembrane region" description="Helical" evidence="6">
    <location>
        <begin position="12"/>
        <end position="40"/>
    </location>
</feature>
<dbReference type="RefSeq" id="WP_146590934.1">
    <property type="nucleotide sequence ID" value="NZ_SJPO01000013.1"/>
</dbReference>
<name>A0A5C5XUI7_9BACT</name>
<comment type="subcellular location">
    <subcellularLocation>
        <location evidence="1">Cell membrane</location>
    </subcellularLocation>
</comment>
<evidence type="ECO:0000313" key="8">
    <source>
        <dbReference type="Proteomes" id="UP000318478"/>
    </source>
</evidence>
<keyword evidence="3 6" id="KW-0812">Transmembrane</keyword>
<evidence type="ECO:0000313" key="7">
    <source>
        <dbReference type="EMBL" id="TWT66966.1"/>
    </source>
</evidence>
<evidence type="ECO:0000256" key="1">
    <source>
        <dbReference type="ARBA" id="ARBA00004236"/>
    </source>
</evidence>
<dbReference type="InterPro" id="IPR005899">
    <property type="entry name" value="Na_pump_deCOase"/>
</dbReference>
<keyword evidence="2" id="KW-1003">Cell membrane</keyword>
<evidence type="ECO:0000256" key="2">
    <source>
        <dbReference type="ARBA" id="ARBA00022475"/>
    </source>
</evidence>
<dbReference type="AlphaFoldDB" id="A0A5C5XUI7"/>
<dbReference type="Proteomes" id="UP000318478">
    <property type="component" value="Unassembled WGS sequence"/>
</dbReference>
<protein>
    <submittedName>
        <fullName evidence="7">Oxaloacetate decarboxylase, gamma chain</fullName>
    </submittedName>
</protein>
<dbReference type="Pfam" id="PF04277">
    <property type="entry name" value="OAD_gamma"/>
    <property type="match status" value="1"/>
</dbReference>
<evidence type="ECO:0000256" key="5">
    <source>
        <dbReference type="ARBA" id="ARBA00023136"/>
    </source>
</evidence>
<comment type="caution">
    <text evidence="7">The sequence shown here is derived from an EMBL/GenBank/DDBJ whole genome shotgun (WGS) entry which is preliminary data.</text>
</comment>
<gene>
    <name evidence="7" type="ORF">Pla123a_43950</name>
</gene>
<evidence type="ECO:0000256" key="4">
    <source>
        <dbReference type="ARBA" id="ARBA00022989"/>
    </source>
</evidence>
<dbReference type="GO" id="GO:0005886">
    <property type="term" value="C:plasma membrane"/>
    <property type="evidence" value="ECO:0007669"/>
    <property type="project" value="UniProtKB-SubCell"/>
</dbReference>
<evidence type="ECO:0000256" key="6">
    <source>
        <dbReference type="SAM" id="Phobius"/>
    </source>
</evidence>
<evidence type="ECO:0000256" key="3">
    <source>
        <dbReference type="ARBA" id="ARBA00022692"/>
    </source>
</evidence>
<keyword evidence="8" id="KW-1185">Reference proteome</keyword>
<keyword evidence="5 6" id="KW-0472">Membrane</keyword>
<dbReference type="GO" id="GO:0015081">
    <property type="term" value="F:sodium ion transmembrane transporter activity"/>
    <property type="evidence" value="ECO:0007669"/>
    <property type="project" value="InterPro"/>
</dbReference>
<accession>A0A5C5XUI7</accession>
<dbReference type="EMBL" id="SJPO01000013">
    <property type="protein sequence ID" value="TWT66966.1"/>
    <property type="molecule type" value="Genomic_DNA"/>
</dbReference>
<organism evidence="7 8">
    <name type="scientific">Posidoniimonas polymericola</name>
    <dbReference type="NCBI Taxonomy" id="2528002"/>
    <lineage>
        <taxon>Bacteria</taxon>
        <taxon>Pseudomonadati</taxon>
        <taxon>Planctomycetota</taxon>
        <taxon>Planctomycetia</taxon>
        <taxon>Pirellulales</taxon>
        <taxon>Lacipirellulaceae</taxon>
        <taxon>Posidoniimonas</taxon>
    </lineage>
</organism>
<proteinExistence type="predicted"/>
<keyword evidence="4 6" id="KW-1133">Transmembrane helix</keyword>
<dbReference type="GO" id="GO:0036376">
    <property type="term" value="P:sodium ion export across plasma membrane"/>
    <property type="evidence" value="ECO:0007669"/>
    <property type="project" value="InterPro"/>
</dbReference>
<reference evidence="7 8" key="1">
    <citation type="submission" date="2019-02" db="EMBL/GenBank/DDBJ databases">
        <title>Deep-cultivation of Planctomycetes and their phenomic and genomic characterization uncovers novel biology.</title>
        <authorList>
            <person name="Wiegand S."/>
            <person name="Jogler M."/>
            <person name="Boedeker C."/>
            <person name="Pinto D."/>
            <person name="Vollmers J."/>
            <person name="Rivas-Marin E."/>
            <person name="Kohn T."/>
            <person name="Peeters S.H."/>
            <person name="Heuer A."/>
            <person name="Rast P."/>
            <person name="Oberbeckmann S."/>
            <person name="Bunk B."/>
            <person name="Jeske O."/>
            <person name="Meyerdierks A."/>
            <person name="Storesund J.E."/>
            <person name="Kallscheuer N."/>
            <person name="Luecker S."/>
            <person name="Lage O.M."/>
            <person name="Pohl T."/>
            <person name="Merkel B.J."/>
            <person name="Hornburger P."/>
            <person name="Mueller R.-W."/>
            <person name="Bruemmer F."/>
            <person name="Labrenz M."/>
            <person name="Spormann A.M."/>
            <person name="Op Den Camp H."/>
            <person name="Overmann J."/>
            <person name="Amann R."/>
            <person name="Jetten M.S.M."/>
            <person name="Mascher T."/>
            <person name="Medema M.H."/>
            <person name="Devos D.P."/>
            <person name="Kaster A.-K."/>
            <person name="Ovreas L."/>
            <person name="Rohde M."/>
            <person name="Galperin M.Y."/>
            <person name="Jogler C."/>
        </authorList>
    </citation>
    <scope>NUCLEOTIDE SEQUENCE [LARGE SCALE GENOMIC DNA]</scope>
    <source>
        <strain evidence="7 8">Pla123a</strain>
    </source>
</reference>